<evidence type="ECO:0000256" key="1">
    <source>
        <dbReference type="SAM" id="MobiDB-lite"/>
    </source>
</evidence>
<dbReference type="AlphaFoldDB" id="A0A9P5JX33"/>
<dbReference type="OrthoDB" id="3267508at2759"/>
<reference evidence="2" key="1">
    <citation type="submission" date="2019-10" db="EMBL/GenBank/DDBJ databases">
        <authorList>
            <consortium name="DOE Joint Genome Institute"/>
            <person name="Kuo A."/>
            <person name="Miyauchi S."/>
            <person name="Kiss E."/>
            <person name="Drula E."/>
            <person name="Kohler A."/>
            <person name="Sanchez-Garcia M."/>
            <person name="Andreopoulos B."/>
            <person name="Barry K.W."/>
            <person name="Bonito G."/>
            <person name="Buee M."/>
            <person name="Carver A."/>
            <person name="Chen C."/>
            <person name="Cichocki N."/>
            <person name="Clum A."/>
            <person name="Culley D."/>
            <person name="Crous P.W."/>
            <person name="Fauchery L."/>
            <person name="Girlanda M."/>
            <person name="Hayes R."/>
            <person name="Keri Z."/>
            <person name="LaButti K."/>
            <person name="Lipzen A."/>
            <person name="Lombard V."/>
            <person name="Magnuson J."/>
            <person name="Maillard F."/>
            <person name="Morin E."/>
            <person name="Murat C."/>
            <person name="Nolan M."/>
            <person name="Ohm R."/>
            <person name="Pangilinan J."/>
            <person name="Pereira M."/>
            <person name="Perotto S."/>
            <person name="Peter M."/>
            <person name="Riley R."/>
            <person name="Sitrit Y."/>
            <person name="Stielow B."/>
            <person name="Szollosi G."/>
            <person name="Zifcakova L."/>
            <person name="Stursova M."/>
            <person name="Spatafora J.W."/>
            <person name="Tedersoo L."/>
            <person name="Vaario L.-M."/>
            <person name="Yamada A."/>
            <person name="Yan M."/>
            <person name="Wang P."/>
            <person name="Xu J."/>
            <person name="Bruns T."/>
            <person name="Baldrian P."/>
            <person name="Vilgalys R."/>
            <person name="Henrissat B."/>
            <person name="Grigoriev I.V."/>
            <person name="Hibbett D."/>
            <person name="Nagy L.G."/>
            <person name="Martin F.M."/>
        </authorList>
    </citation>
    <scope>NUCLEOTIDE SEQUENCE</scope>
    <source>
        <strain evidence="2">Prilba</strain>
    </source>
</reference>
<keyword evidence="3" id="KW-1185">Reference proteome</keyword>
<evidence type="ECO:0000313" key="2">
    <source>
        <dbReference type="EMBL" id="KAF8468480.1"/>
    </source>
</evidence>
<sequence length="676" mass="76132">MSSPRISVLNPLLAKERTTAVEQAVMAEVYDYFPDESPHHFEFDADSRPLGGLGLQLAEIKIEPMSPPLLSVLFPDPFGTLINAAAVLAEQSAPVSPIPTPSDLSFEEILPPPSPINYDRVAPNLELVRVHVPPPSPIPPSPCLLSPLLPIEEARVENQENIPPKFRFPDPCNARHLAHPHQYLVVTTSCCSEYRPLCEVSINNLLSMPTVAYLAEATFAFPSVTPFRVYIPHCIHIKPMSPELASQLTENLPSACGRAVRFPPSPAIPLGFIKYTFGTALKALFKEAPNIIRELFVRSLVILDIHDFLDGRQVTTYSYLAFSEEGDIYCIDQGYHCKDVIQAAPFLLAHTLTPRIPADPLDYVVITPKKGVPGPVSLNRLPPRISEEARRLRAQELFETFQTRQLALCFPPETLVNLKTDQFVDCWSGWTTITNNLRNHLPFGQYLDEYKVELFVDNKLPRLPGACQEQLLYWHLAAATSSFNEPISHLNLTEDEAHFWLSHIALCQSLIRQQILSGVRIFYLTWFSLSHHRIEVGFNEIRLITNPQYQENPNIPEHLFVFVDGKEYTYQWDQEIWETTLDNRDSNLVDPLEYHRAPLGVTNQQLNSAIQTAANTARNFLAQRNPPFVPLPQSTQGAPVIPTEFLREVSLPPSSEDSSSTSWTPPDEPPDTWDHC</sequence>
<proteinExistence type="predicted"/>
<feature type="region of interest" description="Disordered" evidence="1">
    <location>
        <begin position="650"/>
        <end position="676"/>
    </location>
</feature>
<organism evidence="2 3">
    <name type="scientific">Russula ochroleuca</name>
    <dbReference type="NCBI Taxonomy" id="152965"/>
    <lineage>
        <taxon>Eukaryota</taxon>
        <taxon>Fungi</taxon>
        <taxon>Dikarya</taxon>
        <taxon>Basidiomycota</taxon>
        <taxon>Agaricomycotina</taxon>
        <taxon>Agaricomycetes</taxon>
        <taxon>Russulales</taxon>
        <taxon>Russulaceae</taxon>
        <taxon>Russula</taxon>
    </lineage>
</organism>
<protein>
    <submittedName>
        <fullName evidence="2">Uncharacterized protein</fullName>
    </submittedName>
</protein>
<feature type="compositionally biased region" description="Low complexity" evidence="1">
    <location>
        <begin position="652"/>
        <end position="665"/>
    </location>
</feature>
<name>A0A9P5JX33_9AGAM</name>
<dbReference type="EMBL" id="WHVB01000032">
    <property type="protein sequence ID" value="KAF8468480.1"/>
    <property type="molecule type" value="Genomic_DNA"/>
</dbReference>
<reference evidence="2" key="2">
    <citation type="journal article" date="2020" name="Nat. Commun.">
        <title>Large-scale genome sequencing of mycorrhizal fungi provides insights into the early evolution of symbiotic traits.</title>
        <authorList>
            <person name="Miyauchi S."/>
            <person name="Kiss E."/>
            <person name="Kuo A."/>
            <person name="Drula E."/>
            <person name="Kohler A."/>
            <person name="Sanchez-Garcia M."/>
            <person name="Morin E."/>
            <person name="Andreopoulos B."/>
            <person name="Barry K.W."/>
            <person name="Bonito G."/>
            <person name="Buee M."/>
            <person name="Carver A."/>
            <person name="Chen C."/>
            <person name="Cichocki N."/>
            <person name="Clum A."/>
            <person name="Culley D."/>
            <person name="Crous P.W."/>
            <person name="Fauchery L."/>
            <person name="Girlanda M."/>
            <person name="Hayes R.D."/>
            <person name="Keri Z."/>
            <person name="LaButti K."/>
            <person name="Lipzen A."/>
            <person name="Lombard V."/>
            <person name="Magnuson J."/>
            <person name="Maillard F."/>
            <person name="Murat C."/>
            <person name="Nolan M."/>
            <person name="Ohm R.A."/>
            <person name="Pangilinan J."/>
            <person name="Pereira M.F."/>
            <person name="Perotto S."/>
            <person name="Peter M."/>
            <person name="Pfister S."/>
            <person name="Riley R."/>
            <person name="Sitrit Y."/>
            <person name="Stielow J.B."/>
            <person name="Szollosi G."/>
            <person name="Zifcakova L."/>
            <person name="Stursova M."/>
            <person name="Spatafora J.W."/>
            <person name="Tedersoo L."/>
            <person name="Vaario L.M."/>
            <person name="Yamada A."/>
            <person name="Yan M."/>
            <person name="Wang P."/>
            <person name="Xu J."/>
            <person name="Bruns T."/>
            <person name="Baldrian P."/>
            <person name="Vilgalys R."/>
            <person name="Dunand C."/>
            <person name="Henrissat B."/>
            <person name="Grigoriev I.V."/>
            <person name="Hibbett D."/>
            <person name="Nagy L.G."/>
            <person name="Martin F.M."/>
        </authorList>
    </citation>
    <scope>NUCLEOTIDE SEQUENCE</scope>
    <source>
        <strain evidence="2">Prilba</strain>
    </source>
</reference>
<comment type="caution">
    <text evidence="2">The sequence shown here is derived from an EMBL/GenBank/DDBJ whole genome shotgun (WGS) entry which is preliminary data.</text>
</comment>
<accession>A0A9P5JX33</accession>
<dbReference type="Proteomes" id="UP000759537">
    <property type="component" value="Unassembled WGS sequence"/>
</dbReference>
<gene>
    <name evidence="2" type="ORF">DFH94DRAFT_697664</name>
</gene>
<evidence type="ECO:0000313" key="3">
    <source>
        <dbReference type="Proteomes" id="UP000759537"/>
    </source>
</evidence>